<dbReference type="Proteomes" id="UP000467700">
    <property type="component" value="Unassembled WGS sequence"/>
</dbReference>
<dbReference type="PANTHER" id="PTHR33050:SF7">
    <property type="entry name" value="RIBONUCLEASE H"/>
    <property type="match status" value="1"/>
</dbReference>
<evidence type="ECO:0000313" key="1">
    <source>
        <dbReference type="EMBL" id="CAA7269340.1"/>
    </source>
</evidence>
<gene>
    <name evidence="1" type="ORF">AAE3_LOCUS11545</name>
</gene>
<evidence type="ECO:0000313" key="2">
    <source>
        <dbReference type="Proteomes" id="UP000467700"/>
    </source>
</evidence>
<dbReference type="PANTHER" id="PTHR33050">
    <property type="entry name" value="REVERSE TRANSCRIPTASE DOMAIN-CONTAINING PROTEIN"/>
    <property type="match status" value="1"/>
</dbReference>
<dbReference type="EMBL" id="CACVBS010000077">
    <property type="protein sequence ID" value="CAA7269340.1"/>
    <property type="molecule type" value="Genomic_DNA"/>
</dbReference>
<keyword evidence="2" id="KW-1185">Reference proteome</keyword>
<dbReference type="OrthoDB" id="2678913at2759"/>
<accession>A0A8S0WH40</accession>
<name>A0A8S0WH40_CYCAE</name>
<comment type="caution">
    <text evidence="1">The sequence shown here is derived from an EMBL/GenBank/DDBJ whole genome shotgun (WGS) entry which is preliminary data.</text>
</comment>
<dbReference type="AlphaFoldDB" id="A0A8S0WH40"/>
<organism evidence="1 2">
    <name type="scientific">Cyclocybe aegerita</name>
    <name type="common">Black poplar mushroom</name>
    <name type="synonym">Agrocybe aegerita</name>
    <dbReference type="NCBI Taxonomy" id="1973307"/>
    <lineage>
        <taxon>Eukaryota</taxon>
        <taxon>Fungi</taxon>
        <taxon>Dikarya</taxon>
        <taxon>Basidiomycota</taxon>
        <taxon>Agaricomycotina</taxon>
        <taxon>Agaricomycetes</taxon>
        <taxon>Agaricomycetidae</taxon>
        <taxon>Agaricales</taxon>
        <taxon>Agaricineae</taxon>
        <taxon>Bolbitiaceae</taxon>
        <taxon>Cyclocybe</taxon>
    </lineage>
</organism>
<sequence length="226" mass="25598">MEDLKSTNDEEVFDISVVNDKRLDEMYSEVLNLRQAQGIKRDVKEAYRTIPIKPSQWPGLVVRLRGEDRFAIDTRNCFGLASGAGSYGIVGDAGAQVMRANGIGPLSKWVDDHLFYRILKHHLPAYNDLRRHWAEDIRKNGGRIWFRGRAMPNGKLEEFDKDATFPLQDLSNKSARSDEDRKYTYCMADIDTLCEELGIPWEAEKDIPFQSAVPFIGFLPLGSGAG</sequence>
<reference evidence="1 2" key="1">
    <citation type="submission" date="2020-01" db="EMBL/GenBank/DDBJ databases">
        <authorList>
            <person name="Gupta K D."/>
        </authorList>
    </citation>
    <scope>NUCLEOTIDE SEQUENCE [LARGE SCALE GENOMIC DNA]</scope>
</reference>
<dbReference type="InterPro" id="IPR052055">
    <property type="entry name" value="Hepadnavirus_pol/RT"/>
</dbReference>
<protein>
    <submittedName>
        <fullName evidence="1">Uncharacterized protein</fullName>
    </submittedName>
</protein>
<proteinExistence type="predicted"/>